<protein>
    <submittedName>
        <fullName evidence="2">Uncharacterized protein</fullName>
    </submittedName>
</protein>
<accession>A0A8T0RD43</accession>
<feature type="region of interest" description="Disordered" evidence="1">
    <location>
        <begin position="183"/>
        <end position="221"/>
    </location>
</feature>
<evidence type="ECO:0000256" key="1">
    <source>
        <dbReference type="SAM" id="MobiDB-lite"/>
    </source>
</evidence>
<feature type="compositionally biased region" description="Low complexity" evidence="1">
    <location>
        <begin position="133"/>
        <end position="145"/>
    </location>
</feature>
<name>A0A8T0RD43_PANVG</name>
<comment type="caution">
    <text evidence="2">The sequence shown here is derived from an EMBL/GenBank/DDBJ whole genome shotgun (WGS) entry which is preliminary data.</text>
</comment>
<feature type="compositionally biased region" description="Basic residues" evidence="1">
    <location>
        <begin position="192"/>
        <end position="206"/>
    </location>
</feature>
<sequence>MAHAPGRAEGFPRSALTWQLLIWPDGHLAGAQRHRPGAGPPGYQLPRRRLHRRPHARRRLRLAPDDLQPGLHPGRVLRRAARARHLPRRRRVAARLPRRRGRQRRAGRAHVALRRRPARQVQDRRLGGGGSRGAAPGRPACPRGAHVPDHRRAGDRGDHPLVRAQLLRHVARARGVHALGDQRHHGALPLRHGPRRALRRRRRGPRRPVVPQRRQDRAGADQLRVRAPARRRPVARAVQRPVHRRRARRRLLRHGLRHLLERLLHQQPHFRGDCAGEGEDDGLRTGQVLRSRVRVVCASHRWCSCRARVRLQAGLFRHERGHGQRECGSTGQSGLHRDRRAHGHLLPHLHLPLLHVPARQGAYSEGASDGVS</sequence>
<organism evidence="2 3">
    <name type="scientific">Panicum virgatum</name>
    <name type="common">Blackwell switchgrass</name>
    <dbReference type="NCBI Taxonomy" id="38727"/>
    <lineage>
        <taxon>Eukaryota</taxon>
        <taxon>Viridiplantae</taxon>
        <taxon>Streptophyta</taxon>
        <taxon>Embryophyta</taxon>
        <taxon>Tracheophyta</taxon>
        <taxon>Spermatophyta</taxon>
        <taxon>Magnoliopsida</taxon>
        <taxon>Liliopsida</taxon>
        <taxon>Poales</taxon>
        <taxon>Poaceae</taxon>
        <taxon>PACMAD clade</taxon>
        <taxon>Panicoideae</taxon>
        <taxon>Panicodae</taxon>
        <taxon>Paniceae</taxon>
        <taxon>Panicinae</taxon>
        <taxon>Panicum</taxon>
        <taxon>Panicum sect. Hiantes</taxon>
    </lineage>
</organism>
<proteinExistence type="predicted"/>
<feature type="compositionally biased region" description="Basic residues" evidence="1">
    <location>
        <begin position="75"/>
        <end position="118"/>
    </location>
</feature>
<evidence type="ECO:0000313" key="2">
    <source>
        <dbReference type="EMBL" id="KAG2583781.1"/>
    </source>
</evidence>
<gene>
    <name evidence="2" type="ORF">PVAP13_6KG241800</name>
</gene>
<dbReference type="AlphaFoldDB" id="A0A8T0RD43"/>
<keyword evidence="3" id="KW-1185">Reference proteome</keyword>
<dbReference type="EMBL" id="CM029047">
    <property type="protein sequence ID" value="KAG2583781.1"/>
    <property type="molecule type" value="Genomic_DNA"/>
</dbReference>
<reference evidence="2" key="1">
    <citation type="submission" date="2020-05" db="EMBL/GenBank/DDBJ databases">
        <title>WGS assembly of Panicum virgatum.</title>
        <authorList>
            <person name="Lovell J.T."/>
            <person name="Jenkins J."/>
            <person name="Shu S."/>
            <person name="Juenger T.E."/>
            <person name="Schmutz J."/>
        </authorList>
    </citation>
    <scope>NUCLEOTIDE SEQUENCE</scope>
    <source>
        <strain evidence="2">AP13</strain>
    </source>
</reference>
<dbReference type="Proteomes" id="UP000823388">
    <property type="component" value="Chromosome 6K"/>
</dbReference>
<feature type="compositionally biased region" description="Basic and acidic residues" evidence="1">
    <location>
        <begin position="146"/>
        <end position="157"/>
    </location>
</feature>
<evidence type="ECO:0000313" key="3">
    <source>
        <dbReference type="Proteomes" id="UP000823388"/>
    </source>
</evidence>
<feature type="compositionally biased region" description="Basic residues" evidence="1">
    <location>
        <begin position="46"/>
        <end position="61"/>
    </location>
</feature>
<feature type="region of interest" description="Disordered" evidence="1">
    <location>
        <begin position="31"/>
        <end position="157"/>
    </location>
</feature>